<reference evidence="4 5" key="1">
    <citation type="submission" date="2024-04" db="EMBL/GenBank/DDBJ databases">
        <title>Phyllosticta paracitricarpa is synonymous to the EU quarantine fungus P. citricarpa based on phylogenomic analyses.</title>
        <authorList>
            <consortium name="Lawrence Berkeley National Laboratory"/>
            <person name="Van Ingen-Buijs V.A."/>
            <person name="Van Westerhoven A.C."/>
            <person name="Haridas S."/>
            <person name="Skiadas P."/>
            <person name="Martin F."/>
            <person name="Groenewald J.Z."/>
            <person name="Crous P.W."/>
            <person name="Seidl M.F."/>
        </authorList>
    </citation>
    <scope>NUCLEOTIDE SEQUENCE [LARGE SCALE GENOMIC DNA]</scope>
    <source>
        <strain evidence="4 5">CBS 123374</strain>
    </source>
</reference>
<feature type="compositionally biased region" description="Acidic residues" evidence="2">
    <location>
        <begin position="1335"/>
        <end position="1351"/>
    </location>
</feature>
<gene>
    <name evidence="4" type="ORF">HDK90DRAFT_525801</name>
</gene>
<feature type="compositionally biased region" description="Low complexity" evidence="2">
    <location>
        <begin position="251"/>
        <end position="271"/>
    </location>
</feature>
<organism evidence="4 5">
    <name type="scientific">Phyllosticta capitalensis</name>
    <dbReference type="NCBI Taxonomy" id="121624"/>
    <lineage>
        <taxon>Eukaryota</taxon>
        <taxon>Fungi</taxon>
        <taxon>Dikarya</taxon>
        <taxon>Ascomycota</taxon>
        <taxon>Pezizomycotina</taxon>
        <taxon>Dothideomycetes</taxon>
        <taxon>Dothideomycetes incertae sedis</taxon>
        <taxon>Botryosphaeriales</taxon>
        <taxon>Phyllostictaceae</taxon>
        <taxon>Phyllosticta</taxon>
    </lineage>
</organism>
<accession>A0ABR1YMH2</accession>
<name>A0ABR1YMH2_9PEZI</name>
<feature type="region of interest" description="Disordered" evidence="2">
    <location>
        <begin position="107"/>
        <end position="160"/>
    </location>
</feature>
<evidence type="ECO:0000256" key="2">
    <source>
        <dbReference type="SAM" id="MobiDB-lite"/>
    </source>
</evidence>
<comment type="caution">
    <text evidence="4">The sequence shown here is derived from an EMBL/GenBank/DDBJ whole genome shotgun (WGS) entry which is preliminary data.</text>
</comment>
<feature type="compositionally biased region" description="Polar residues" evidence="2">
    <location>
        <begin position="1"/>
        <end position="15"/>
    </location>
</feature>
<comment type="similarity">
    <text evidence="1">Belongs to the RdRP family.</text>
</comment>
<dbReference type="InterPro" id="IPR057596">
    <property type="entry name" value="RDRP_core"/>
</dbReference>
<dbReference type="PANTHER" id="PTHR23079:SF55">
    <property type="entry name" value="RNA-DIRECTED RNA POLYMERASE"/>
    <property type="match status" value="1"/>
</dbReference>
<keyword evidence="1" id="KW-0808">Transferase</keyword>
<feature type="region of interest" description="Disordered" evidence="2">
    <location>
        <begin position="174"/>
        <end position="271"/>
    </location>
</feature>
<evidence type="ECO:0000313" key="4">
    <source>
        <dbReference type="EMBL" id="KAK8233703.1"/>
    </source>
</evidence>
<dbReference type="Pfam" id="PF05183">
    <property type="entry name" value="RdRP"/>
    <property type="match status" value="1"/>
</dbReference>
<feature type="region of interest" description="Disordered" evidence="2">
    <location>
        <begin position="291"/>
        <end position="316"/>
    </location>
</feature>
<comment type="catalytic activity">
    <reaction evidence="1">
        <text>RNA(n) + a ribonucleoside 5'-triphosphate = RNA(n+1) + diphosphate</text>
        <dbReference type="Rhea" id="RHEA:21248"/>
        <dbReference type="Rhea" id="RHEA-COMP:14527"/>
        <dbReference type="Rhea" id="RHEA-COMP:17342"/>
        <dbReference type="ChEBI" id="CHEBI:33019"/>
        <dbReference type="ChEBI" id="CHEBI:61557"/>
        <dbReference type="ChEBI" id="CHEBI:140395"/>
        <dbReference type="EC" id="2.7.7.48"/>
    </reaction>
</comment>
<protein>
    <recommendedName>
        <fullName evidence="1">RNA-dependent RNA polymerase</fullName>
        <ecNumber evidence="1">2.7.7.48</ecNumber>
    </recommendedName>
</protein>
<evidence type="ECO:0000256" key="1">
    <source>
        <dbReference type="RuleBase" id="RU363098"/>
    </source>
</evidence>
<keyword evidence="1" id="KW-0696">RNA-directed RNA polymerase</keyword>
<dbReference type="EC" id="2.7.7.48" evidence="1"/>
<feature type="domain" description="RDRP core" evidence="3">
    <location>
        <begin position="467"/>
        <end position="1147"/>
    </location>
</feature>
<sequence>MNQPPVTRSSRQSPAPRTGTDDQKINDIIAHLENKWRLGVTVRDGTWSPSRQSRTDPGKSVNSLVKFLYWKGKPVLDSRLAEFHENAGRKQPKERLAYLQQPLESAKSTVVGASPGPGSVTPKQNRFAPVSSSPRYNLRSIDPPIPGPSFQGFGKNSEVGRATVRSPLHTIQPYTSKANDHAAISPPQSPSADARERRQRNPVSQVNRKRSSEEFEDRGGSKASRCSNGKRKSPSFAKPDPPAASREAHSSRSSSRTGGLTRSSTISSMSTEISRVDSVFSLGQNQYRDTRSANTSFTTEATVSQSGKPFHSSGTVSSWDEDFQENVFHRVRQQEEIANPTQASPRIEDLEIDTASQVNISPAKCENLFVPDINEELESLQFKYRWDYVRVAEATNSKPEDLVQNRSANADDYDTFWSCLMEHESFRSRPAAVPRSSPKAWKAPNFENVKLKASLSFNTSNVGPLSKLHMQPLRTETSCRFQRAFGGDRFLYIEVPSFHLMPSHISDQQRYLPDRFVEWLETPKRFLGRVWKAFFVDPIQPRKRQNETELRGYQVILFALHGCDLEGKRQRVSSRAPRQAMDIYDLLNWFMPLEEPNSSQAFPKAFARIALGLTTTNPGLSFMPSQVRYVEDIVADDAPEDDEYNDAALTWPIDTTNKKRVMNDGCARISVGAAQELWKSVGRGGPLPSTFQGRIGGAKGMWILSASQDTRDPEHKDVWIEINNSQLKFKPHQDDYDHNKYDPHRLTFDLHSITDQASSSKIYLSFFPILHDRGVPEESLMNLFGQYLDQERSKLFEATESPVCLRKWVNEQNSVREEKNREDGIPDQGAMPRSIEEKLVLLLESGFDPSNPYVAAAAEKLVSASLQELRMNVRIPLPRCTYIKGVADPLGVLKPGEVHVYFSQSLTDDVSGESTTFLDNRPVLVARNPALRRSDIQKVKARFRLELAHLRDVVVFPSVGKYPLAGKLQGGDYDGDTFWVCWEPDLAEPFKNAPAPDQDPNPEDYGITVDKRRLNELLGVKGSSSAQRPSTQQFLRASFEYRCKSSLLGQATKLHERISYAENCIESRKINALADLHDLLVDSAKNGYSFDQEAFDKFKRHLGIRGQGVPPAYEQARNLVKLKKSKYQNVSDIPYKRDNITDKIFFEAMEPYMKETLKTVKKHFREMQVDVDEDLLVPCKDVEGQAKEDLEVQEELKELAKKMRDLKSQWATFFGPDDDKKKPEDLRRAYDDCFNAFTAIEPTNKSHLLIKHWTHRIVPGMPITWELLKASVLYKQYHKKSLTFVFAVAGKWLCQIKASKGGNARLVVQPMWANMKPRRIKKAIREGKQQRADGDGDEAELSEVDVDGTIE</sequence>
<dbReference type="PANTHER" id="PTHR23079">
    <property type="entry name" value="RNA-DEPENDENT RNA POLYMERASE"/>
    <property type="match status" value="1"/>
</dbReference>
<keyword evidence="5" id="KW-1185">Reference proteome</keyword>
<evidence type="ECO:0000313" key="5">
    <source>
        <dbReference type="Proteomes" id="UP001492380"/>
    </source>
</evidence>
<dbReference type="Proteomes" id="UP001492380">
    <property type="component" value="Unassembled WGS sequence"/>
</dbReference>
<keyword evidence="1" id="KW-0548">Nucleotidyltransferase</keyword>
<dbReference type="InterPro" id="IPR007855">
    <property type="entry name" value="RDRP"/>
</dbReference>
<feature type="compositionally biased region" description="Basic and acidic residues" evidence="2">
    <location>
        <begin position="210"/>
        <end position="220"/>
    </location>
</feature>
<feature type="compositionally biased region" description="Basic and acidic residues" evidence="2">
    <location>
        <begin position="1324"/>
        <end position="1334"/>
    </location>
</feature>
<feature type="region of interest" description="Disordered" evidence="2">
    <location>
        <begin position="1324"/>
        <end position="1351"/>
    </location>
</feature>
<feature type="region of interest" description="Disordered" evidence="2">
    <location>
        <begin position="1"/>
        <end position="24"/>
    </location>
</feature>
<keyword evidence="1" id="KW-0694">RNA-binding</keyword>
<dbReference type="EMBL" id="JBBWRZ010000006">
    <property type="protein sequence ID" value="KAK8233703.1"/>
    <property type="molecule type" value="Genomic_DNA"/>
</dbReference>
<evidence type="ECO:0000259" key="3">
    <source>
        <dbReference type="Pfam" id="PF05183"/>
    </source>
</evidence>
<proteinExistence type="inferred from homology"/>